<evidence type="ECO:0000313" key="3">
    <source>
        <dbReference type="EMBL" id="MFC5139173.1"/>
    </source>
</evidence>
<evidence type="ECO:0000256" key="1">
    <source>
        <dbReference type="SAM" id="MobiDB-lite"/>
    </source>
</evidence>
<evidence type="ECO:0000256" key="2">
    <source>
        <dbReference type="SAM" id="Phobius"/>
    </source>
</evidence>
<gene>
    <name evidence="3" type="ORF">ACFPK1_13095</name>
</gene>
<keyword evidence="2" id="KW-0812">Transmembrane</keyword>
<dbReference type="RefSeq" id="WP_378021374.1">
    <property type="nucleotide sequence ID" value="NZ_JBHSKG010000006.1"/>
</dbReference>
<feature type="transmembrane region" description="Helical" evidence="2">
    <location>
        <begin position="56"/>
        <end position="75"/>
    </location>
</feature>
<feature type="compositionally biased region" description="Low complexity" evidence="1">
    <location>
        <begin position="8"/>
        <end position="21"/>
    </location>
</feature>
<protein>
    <submittedName>
        <fullName evidence="3">Uncharacterized protein</fullName>
    </submittedName>
</protein>
<proteinExistence type="predicted"/>
<feature type="transmembrane region" description="Helical" evidence="2">
    <location>
        <begin position="124"/>
        <end position="142"/>
    </location>
</feature>
<evidence type="ECO:0000313" key="4">
    <source>
        <dbReference type="Proteomes" id="UP001596175"/>
    </source>
</evidence>
<keyword evidence="2" id="KW-1133">Transmembrane helix</keyword>
<dbReference type="EMBL" id="JBHSKG010000006">
    <property type="protein sequence ID" value="MFC5139173.1"/>
    <property type="molecule type" value="Genomic_DNA"/>
</dbReference>
<feature type="transmembrane region" description="Helical" evidence="2">
    <location>
        <begin position="87"/>
        <end position="109"/>
    </location>
</feature>
<feature type="transmembrane region" description="Helical" evidence="2">
    <location>
        <begin position="149"/>
        <end position="170"/>
    </location>
</feature>
<keyword evidence="4" id="KW-1185">Reference proteome</keyword>
<feature type="transmembrane region" description="Helical" evidence="2">
    <location>
        <begin position="176"/>
        <end position="197"/>
    </location>
</feature>
<feature type="transmembrane region" description="Helical" evidence="2">
    <location>
        <begin position="29"/>
        <end position="50"/>
    </location>
</feature>
<comment type="caution">
    <text evidence="3">The sequence shown here is derived from an EMBL/GenBank/DDBJ whole genome shotgun (WGS) entry which is preliminary data.</text>
</comment>
<feature type="region of interest" description="Disordered" evidence="1">
    <location>
        <begin position="1"/>
        <end position="21"/>
    </location>
</feature>
<organism evidence="3 4">
    <name type="scientific">Actinomycetospora rhizophila</name>
    <dbReference type="NCBI Taxonomy" id="1416876"/>
    <lineage>
        <taxon>Bacteria</taxon>
        <taxon>Bacillati</taxon>
        <taxon>Actinomycetota</taxon>
        <taxon>Actinomycetes</taxon>
        <taxon>Pseudonocardiales</taxon>
        <taxon>Pseudonocardiaceae</taxon>
        <taxon>Actinomycetospora</taxon>
    </lineage>
</organism>
<accession>A0ABV9ZC44</accession>
<dbReference type="Proteomes" id="UP001596175">
    <property type="component" value="Unassembled WGS sequence"/>
</dbReference>
<name>A0ABV9ZC44_9PSEU</name>
<keyword evidence="2" id="KW-0472">Membrane</keyword>
<sequence>MTTIDARTPAAPAPTAAPTAAPSRGAIRAAGLVLAACSLPWAVTSLVAGIDIGYPTHVVCAVFQLGIWALLLTMWRTGATGTSRVARAMLGVEATLLALASAASVLLLLGEPIASSTPTLVLDVFWPLSMLGMAVIGIKVALAGRWRGVLRAWPVVAETWVLVVLPSMALFGPAGASWACGLHLLLGYTTLGVLLAVRPDLTRR</sequence>
<reference evidence="4" key="1">
    <citation type="journal article" date="2019" name="Int. J. Syst. Evol. Microbiol.">
        <title>The Global Catalogue of Microorganisms (GCM) 10K type strain sequencing project: providing services to taxonomists for standard genome sequencing and annotation.</title>
        <authorList>
            <consortium name="The Broad Institute Genomics Platform"/>
            <consortium name="The Broad Institute Genome Sequencing Center for Infectious Disease"/>
            <person name="Wu L."/>
            <person name="Ma J."/>
        </authorList>
    </citation>
    <scope>NUCLEOTIDE SEQUENCE [LARGE SCALE GENOMIC DNA]</scope>
    <source>
        <strain evidence="4">XZYJ18</strain>
    </source>
</reference>